<accession>A0A5J6PZ48</accession>
<organism evidence="1 2">
    <name type="scientific">Neisseria zalophi</name>
    <dbReference type="NCBI Taxonomy" id="640030"/>
    <lineage>
        <taxon>Bacteria</taxon>
        <taxon>Pseudomonadati</taxon>
        <taxon>Pseudomonadota</taxon>
        <taxon>Betaproteobacteria</taxon>
        <taxon>Neisseriales</taxon>
        <taxon>Neisseriaceae</taxon>
        <taxon>Neisseria</taxon>
    </lineage>
</organism>
<evidence type="ECO:0000313" key="1">
    <source>
        <dbReference type="EMBL" id="QEY26182.1"/>
    </source>
</evidence>
<dbReference type="KEGG" id="nzl:D0T92_06350"/>
<dbReference type="EMBL" id="CP031700">
    <property type="protein sequence ID" value="QEY26182.1"/>
    <property type="molecule type" value="Genomic_DNA"/>
</dbReference>
<keyword evidence="2" id="KW-1185">Reference proteome</keyword>
<sequence length="60" mass="6157">MFKDISINVSAAGGIGATGGIGYAGNRKIATNIALTNGYGIHASVTKSHNIMGKKQMVHL</sequence>
<gene>
    <name evidence="1" type="ORF">D0T92_06350</name>
</gene>
<dbReference type="AlphaFoldDB" id="A0A5J6PZ48"/>
<name>A0A5J6PZ48_9NEIS</name>
<protein>
    <submittedName>
        <fullName evidence="1">Uncharacterized protein</fullName>
    </submittedName>
</protein>
<dbReference type="Proteomes" id="UP000325713">
    <property type="component" value="Chromosome"/>
</dbReference>
<evidence type="ECO:0000313" key="2">
    <source>
        <dbReference type="Proteomes" id="UP000325713"/>
    </source>
</evidence>
<proteinExistence type="predicted"/>
<dbReference type="RefSeq" id="WP_151051246.1">
    <property type="nucleotide sequence ID" value="NZ_CP031700.1"/>
</dbReference>
<reference evidence="1 2" key="1">
    <citation type="submission" date="2018-08" db="EMBL/GenBank/DDBJ databases">
        <title>Neisseria zalophi ATCC BAA-2455 complete genome.</title>
        <authorList>
            <person name="Veseli I.A."/>
            <person name="Buttler R."/>
            <person name="Mascarenhas dos Santos A.C."/>
            <person name="Pombert J.-F."/>
        </authorList>
    </citation>
    <scope>NUCLEOTIDE SEQUENCE [LARGE SCALE GENOMIC DNA]</scope>
    <source>
        <strain evidence="1 2">ATCC BAA-2455</strain>
    </source>
</reference>